<feature type="transmembrane region" description="Helical" evidence="1">
    <location>
        <begin position="153"/>
        <end position="171"/>
    </location>
</feature>
<evidence type="ECO:0000313" key="2">
    <source>
        <dbReference type="EMBL" id="KAL0905398.1"/>
    </source>
</evidence>
<name>A0ABD0U0R2_DENTH</name>
<evidence type="ECO:0000256" key="1">
    <source>
        <dbReference type="SAM" id="Phobius"/>
    </source>
</evidence>
<accession>A0ABD0U0R2</accession>
<dbReference type="Proteomes" id="UP001552299">
    <property type="component" value="Unassembled WGS sequence"/>
</dbReference>
<keyword evidence="1" id="KW-0472">Membrane</keyword>
<comment type="caution">
    <text evidence="2">The sequence shown here is derived from an EMBL/GenBank/DDBJ whole genome shotgun (WGS) entry which is preliminary data.</text>
</comment>
<proteinExistence type="predicted"/>
<reference evidence="2 3" key="1">
    <citation type="journal article" date="2024" name="Plant Biotechnol. J.">
        <title>Dendrobium thyrsiflorum genome and its molecular insights into genes involved in important horticultural traits.</title>
        <authorList>
            <person name="Chen B."/>
            <person name="Wang J.Y."/>
            <person name="Zheng P.J."/>
            <person name="Li K.L."/>
            <person name="Liang Y.M."/>
            <person name="Chen X.F."/>
            <person name="Zhang C."/>
            <person name="Zhao X."/>
            <person name="He X."/>
            <person name="Zhang G.Q."/>
            <person name="Liu Z.J."/>
            <person name="Xu Q."/>
        </authorList>
    </citation>
    <scope>NUCLEOTIDE SEQUENCE [LARGE SCALE GENOMIC DNA]</scope>
    <source>
        <strain evidence="2">GZMU011</strain>
    </source>
</reference>
<keyword evidence="3" id="KW-1185">Reference proteome</keyword>
<protein>
    <submittedName>
        <fullName evidence="2">Uncharacterized protein</fullName>
    </submittedName>
</protein>
<keyword evidence="1" id="KW-1133">Transmembrane helix</keyword>
<dbReference type="AlphaFoldDB" id="A0ABD0U0R2"/>
<evidence type="ECO:0000313" key="3">
    <source>
        <dbReference type="Proteomes" id="UP001552299"/>
    </source>
</evidence>
<keyword evidence="1" id="KW-0812">Transmembrane</keyword>
<sequence length="172" mass="19659">MEFGYECVGHLFLIIFFSRQTNPVACDGIAQSPVANSVNAAVPQHCGRLRHSGMLFMHKENFEIVYRRRRLRGVKLEETTRQEGSRKSASFFTELNSKFDGELSNIKAKAHQWLVDRDLSLWTLMHDGKYKHGTMTTNALESFKGMIKHAHGLPIQALITAIYYNIIAIFIK</sequence>
<organism evidence="2 3">
    <name type="scientific">Dendrobium thyrsiflorum</name>
    <name type="common">Pinecone-like raceme dendrobium</name>
    <name type="synonym">Orchid</name>
    <dbReference type="NCBI Taxonomy" id="117978"/>
    <lineage>
        <taxon>Eukaryota</taxon>
        <taxon>Viridiplantae</taxon>
        <taxon>Streptophyta</taxon>
        <taxon>Embryophyta</taxon>
        <taxon>Tracheophyta</taxon>
        <taxon>Spermatophyta</taxon>
        <taxon>Magnoliopsida</taxon>
        <taxon>Liliopsida</taxon>
        <taxon>Asparagales</taxon>
        <taxon>Orchidaceae</taxon>
        <taxon>Epidendroideae</taxon>
        <taxon>Malaxideae</taxon>
        <taxon>Dendrobiinae</taxon>
        <taxon>Dendrobium</taxon>
    </lineage>
</organism>
<dbReference type="EMBL" id="JANQDX010000018">
    <property type="protein sequence ID" value="KAL0905398.1"/>
    <property type="molecule type" value="Genomic_DNA"/>
</dbReference>
<gene>
    <name evidence="2" type="ORF">M5K25_023815</name>
</gene>